<dbReference type="Proteomes" id="UP000178870">
    <property type="component" value="Unassembled WGS sequence"/>
</dbReference>
<evidence type="ECO:0000313" key="2">
    <source>
        <dbReference type="Proteomes" id="UP000178870"/>
    </source>
</evidence>
<evidence type="ECO:0000313" key="1">
    <source>
        <dbReference type="EMBL" id="OGM32829.1"/>
    </source>
</evidence>
<protein>
    <submittedName>
        <fullName evidence="1">Uncharacterized protein</fullName>
    </submittedName>
</protein>
<dbReference type="AlphaFoldDB" id="A0A1F7Z154"/>
<comment type="caution">
    <text evidence="1">The sequence shown here is derived from an EMBL/GenBank/DDBJ whole genome shotgun (WGS) entry which is preliminary data.</text>
</comment>
<organism evidence="1 2">
    <name type="scientific">Candidatus Woesebacteria bacterium RIFCSPHIGHO2_01_FULL_44_21</name>
    <dbReference type="NCBI Taxonomy" id="1802503"/>
    <lineage>
        <taxon>Bacteria</taxon>
        <taxon>Candidatus Woeseibacteriota</taxon>
    </lineage>
</organism>
<name>A0A1F7Z154_9BACT</name>
<dbReference type="EMBL" id="MGGP01000012">
    <property type="protein sequence ID" value="OGM32829.1"/>
    <property type="molecule type" value="Genomic_DNA"/>
</dbReference>
<sequence>MPDSTDVLKISNEPSEELPNKNMGLIQLFRKNHEYQMYGLCGPALIKVVLKTAKDYQRRLGVISEHETASMVIPDQRVIASEIFSGPIDQEFWLKAKQYVLPKDYEFYKTSGTKSYCLPEDMARFLGNGAIFMENLEIDDIKKIVGIEKKPVAVLWNEEIPDRQGTPEGGHWSLAVGYNPSTDTFTMIDTSRAERFYDARGNVVPNIPDKKETRWTIKPKYNIDANYLAKNLHDKAIIDGEEREYNGVIIVLDLAKINLRSYIAM</sequence>
<accession>A0A1F7Z154</accession>
<reference evidence="1 2" key="1">
    <citation type="journal article" date="2016" name="Nat. Commun.">
        <title>Thousands of microbial genomes shed light on interconnected biogeochemical processes in an aquifer system.</title>
        <authorList>
            <person name="Anantharaman K."/>
            <person name="Brown C.T."/>
            <person name="Hug L.A."/>
            <person name="Sharon I."/>
            <person name="Castelle C.J."/>
            <person name="Probst A.J."/>
            <person name="Thomas B.C."/>
            <person name="Singh A."/>
            <person name="Wilkins M.J."/>
            <person name="Karaoz U."/>
            <person name="Brodie E.L."/>
            <person name="Williams K.H."/>
            <person name="Hubbard S.S."/>
            <person name="Banfield J.F."/>
        </authorList>
    </citation>
    <scope>NUCLEOTIDE SEQUENCE [LARGE SCALE GENOMIC DNA]</scope>
</reference>
<proteinExistence type="predicted"/>
<gene>
    <name evidence="1" type="ORF">A2803_05790</name>
</gene>